<accession>A0AA47M9Y3</accession>
<evidence type="ECO:0000313" key="1">
    <source>
        <dbReference type="EMBL" id="KAK0136378.1"/>
    </source>
</evidence>
<organism evidence="1 2">
    <name type="scientific">Merluccius polli</name>
    <name type="common">Benguela hake</name>
    <name type="synonym">Merluccius cadenati</name>
    <dbReference type="NCBI Taxonomy" id="89951"/>
    <lineage>
        <taxon>Eukaryota</taxon>
        <taxon>Metazoa</taxon>
        <taxon>Chordata</taxon>
        <taxon>Craniata</taxon>
        <taxon>Vertebrata</taxon>
        <taxon>Euteleostomi</taxon>
        <taxon>Actinopterygii</taxon>
        <taxon>Neopterygii</taxon>
        <taxon>Teleostei</taxon>
        <taxon>Neoteleostei</taxon>
        <taxon>Acanthomorphata</taxon>
        <taxon>Zeiogadaria</taxon>
        <taxon>Gadariae</taxon>
        <taxon>Gadiformes</taxon>
        <taxon>Gadoidei</taxon>
        <taxon>Merlucciidae</taxon>
        <taxon>Merluccius</taxon>
    </lineage>
</organism>
<gene>
    <name evidence="1" type="ORF">N1851_027721</name>
</gene>
<sequence>MLPPSSPQETLEETGRQVLKITCGPNHILHKEYELMPTAYQTKVLSFCCLPESIAVSQFRGCILRRTVYKDVAFVDREARAAQPGGGRYRFTSQSIIYIRNLIRPYICNISNRSLSHPSRYCVLHCVSLQMDVFCTMSEMQST</sequence>
<protein>
    <submittedName>
        <fullName evidence="1">Uncharacterized protein</fullName>
    </submittedName>
</protein>
<dbReference type="Proteomes" id="UP001174136">
    <property type="component" value="Unassembled WGS sequence"/>
</dbReference>
<evidence type="ECO:0000313" key="2">
    <source>
        <dbReference type="Proteomes" id="UP001174136"/>
    </source>
</evidence>
<reference evidence="1" key="1">
    <citation type="journal article" date="2023" name="Front. Mar. Sci.">
        <title>A new Merluccius polli reference genome to investigate the effects of global change in West African waters.</title>
        <authorList>
            <person name="Mateo J.L."/>
            <person name="Blanco-Fernandez C."/>
            <person name="Garcia-Vazquez E."/>
            <person name="Machado-Schiaffino G."/>
        </authorList>
    </citation>
    <scope>NUCLEOTIDE SEQUENCE</scope>
    <source>
        <strain evidence="1">C29</strain>
        <tissue evidence="1">Fin</tissue>
    </source>
</reference>
<proteinExistence type="predicted"/>
<comment type="caution">
    <text evidence="1">The sequence shown here is derived from an EMBL/GenBank/DDBJ whole genome shotgun (WGS) entry which is preliminary data.</text>
</comment>
<dbReference type="AlphaFoldDB" id="A0AA47M9Y3"/>
<keyword evidence="2" id="KW-1185">Reference proteome</keyword>
<name>A0AA47M9Y3_MERPO</name>
<dbReference type="EMBL" id="JAOPHQ010005166">
    <property type="protein sequence ID" value="KAK0136378.1"/>
    <property type="molecule type" value="Genomic_DNA"/>
</dbReference>